<dbReference type="EMBL" id="LAQJ01000214">
    <property type="protein sequence ID" value="KKO19121.1"/>
    <property type="molecule type" value="Genomic_DNA"/>
</dbReference>
<dbReference type="SFLD" id="SFLDG01129">
    <property type="entry name" value="C1.5:_HAD__Beta-PGM__Phosphata"/>
    <property type="match status" value="1"/>
</dbReference>
<dbReference type="GO" id="GO:0006281">
    <property type="term" value="P:DNA repair"/>
    <property type="evidence" value="ECO:0007669"/>
    <property type="project" value="TreeGrafter"/>
</dbReference>
<organism evidence="5 6">
    <name type="scientific">Candidatus Brocadia fulgida</name>
    <dbReference type="NCBI Taxonomy" id="380242"/>
    <lineage>
        <taxon>Bacteria</taxon>
        <taxon>Pseudomonadati</taxon>
        <taxon>Planctomycetota</taxon>
        <taxon>Candidatus Brocadiia</taxon>
        <taxon>Candidatus Brocadiales</taxon>
        <taxon>Candidatus Brocadiaceae</taxon>
        <taxon>Candidatus Brocadia</taxon>
    </lineage>
</organism>
<accession>A0A0M2UVY0</accession>
<dbReference type="InterPro" id="IPR036412">
    <property type="entry name" value="HAD-like_sf"/>
</dbReference>
<gene>
    <name evidence="5" type="ORF">BROFUL_02164</name>
</gene>
<dbReference type="Pfam" id="PF00702">
    <property type="entry name" value="Hydrolase"/>
    <property type="match status" value="1"/>
</dbReference>
<comment type="caution">
    <text evidence="5">The sequence shown here is derived from an EMBL/GenBank/DDBJ whole genome shotgun (WGS) entry which is preliminary data.</text>
</comment>
<comment type="similarity">
    <text evidence="3">Belongs to the HAD-like hydrolase superfamily. CbbY/CbbZ/Gph/YieH family.</text>
</comment>
<evidence type="ECO:0000256" key="1">
    <source>
        <dbReference type="ARBA" id="ARBA00000830"/>
    </source>
</evidence>
<dbReference type="PANTHER" id="PTHR43434">
    <property type="entry name" value="PHOSPHOGLYCOLATE PHOSPHATASE"/>
    <property type="match status" value="1"/>
</dbReference>
<keyword evidence="6" id="KW-1185">Reference proteome</keyword>
<dbReference type="GO" id="GO:0008967">
    <property type="term" value="F:phosphoglycolate phosphatase activity"/>
    <property type="evidence" value="ECO:0007669"/>
    <property type="project" value="UniProtKB-EC"/>
</dbReference>
<dbReference type="InterPro" id="IPR050155">
    <property type="entry name" value="HAD-like_hydrolase_sf"/>
</dbReference>
<dbReference type="PANTHER" id="PTHR43434:SF1">
    <property type="entry name" value="PHOSPHOGLYCOLATE PHOSPHATASE"/>
    <property type="match status" value="1"/>
</dbReference>
<evidence type="ECO:0000256" key="4">
    <source>
        <dbReference type="ARBA" id="ARBA00013078"/>
    </source>
</evidence>
<reference evidence="5 6" key="1">
    <citation type="journal article" date="2013" name="BMC Microbiol.">
        <title>Identification of the type II cytochrome c maturation pathway in anammox bacteria by comparative genomics.</title>
        <authorList>
            <person name="Ferousi C."/>
            <person name="Speth D.R."/>
            <person name="Reimann J."/>
            <person name="Op den Camp H.J."/>
            <person name="Allen J.W."/>
            <person name="Keltjens J.T."/>
            <person name="Jetten M.S."/>
        </authorList>
    </citation>
    <scope>NUCLEOTIDE SEQUENCE [LARGE SCALE GENOMIC DNA]</scope>
    <source>
        <strain evidence="5">RU1</strain>
    </source>
</reference>
<dbReference type="EC" id="3.1.3.18" evidence="4"/>
<dbReference type="InterPro" id="IPR006439">
    <property type="entry name" value="HAD-SF_hydro_IA"/>
</dbReference>
<dbReference type="SUPFAM" id="SSF56784">
    <property type="entry name" value="HAD-like"/>
    <property type="match status" value="1"/>
</dbReference>
<evidence type="ECO:0000256" key="2">
    <source>
        <dbReference type="ARBA" id="ARBA00004818"/>
    </source>
</evidence>
<comment type="catalytic activity">
    <reaction evidence="1">
        <text>2-phosphoglycolate + H2O = glycolate + phosphate</text>
        <dbReference type="Rhea" id="RHEA:14369"/>
        <dbReference type="ChEBI" id="CHEBI:15377"/>
        <dbReference type="ChEBI" id="CHEBI:29805"/>
        <dbReference type="ChEBI" id="CHEBI:43474"/>
        <dbReference type="ChEBI" id="CHEBI:58033"/>
        <dbReference type="EC" id="3.1.3.18"/>
    </reaction>
</comment>
<dbReference type="SFLD" id="SFLDS00003">
    <property type="entry name" value="Haloacid_Dehalogenase"/>
    <property type="match status" value="1"/>
</dbReference>
<dbReference type="PRINTS" id="PR00413">
    <property type="entry name" value="HADHALOGNASE"/>
</dbReference>
<protein>
    <recommendedName>
        <fullName evidence="4">phosphoglycolate phosphatase</fullName>
        <ecNumber evidence="4">3.1.3.18</ecNumber>
    </recommendedName>
</protein>
<comment type="pathway">
    <text evidence="2">Organic acid metabolism; glycolate biosynthesis; glycolate from 2-phosphoglycolate: step 1/1.</text>
</comment>
<proteinExistence type="inferred from homology"/>
<evidence type="ECO:0000256" key="3">
    <source>
        <dbReference type="ARBA" id="ARBA00006171"/>
    </source>
</evidence>
<dbReference type="Gene3D" id="1.10.150.520">
    <property type="match status" value="1"/>
</dbReference>
<name>A0A0M2UVY0_9BACT</name>
<dbReference type="InterPro" id="IPR023214">
    <property type="entry name" value="HAD_sf"/>
</dbReference>
<dbReference type="Proteomes" id="UP000034954">
    <property type="component" value="Unassembled WGS sequence"/>
</dbReference>
<dbReference type="NCBIfam" id="TIGR01549">
    <property type="entry name" value="HAD-SF-IA-v1"/>
    <property type="match status" value="1"/>
</dbReference>
<evidence type="ECO:0000313" key="6">
    <source>
        <dbReference type="Proteomes" id="UP000034954"/>
    </source>
</evidence>
<sequence length="248" mass="28394">MFRFLFSIADVMQNSLNVKALIFDLDDTLYDCSGTLVLQGRKHAAKMIARLIHCSEEEAYHLQMKMEEQYGTNANIYEKIVAMHYLPNACVNALWEEFIHIDIVGIALFPGVIETLKQLKAQGYKLILVTSGEKKIQNKKIHALGLKHNYFDDIFIADRINGQTKNANFKEIIQRYYLRPEEIVCIGDKIDDELTAGKSLGMITVMVEHGRHYRAYLKGQDKYSKPDYSIKQIKDILGITNASSLITR</sequence>
<evidence type="ECO:0000313" key="5">
    <source>
        <dbReference type="EMBL" id="KKO19121.1"/>
    </source>
</evidence>
<dbReference type="AlphaFoldDB" id="A0A0M2UVY0"/>
<dbReference type="Gene3D" id="3.40.50.1000">
    <property type="entry name" value="HAD superfamily/HAD-like"/>
    <property type="match status" value="1"/>
</dbReference>